<dbReference type="PANTHER" id="PTHR48111">
    <property type="entry name" value="REGULATOR OF RPOS"/>
    <property type="match status" value="1"/>
</dbReference>
<dbReference type="Gene3D" id="1.10.10.10">
    <property type="entry name" value="Winged helix-like DNA-binding domain superfamily/Winged helix DNA-binding domain"/>
    <property type="match status" value="1"/>
</dbReference>
<proteinExistence type="predicted"/>
<dbReference type="Pfam" id="PF00486">
    <property type="entry name" value="Trans_reg_C"/>
    <property type="match status" value="1"/>
</dbReference>
<feature type="domain" description="Response regulatory" evidence="8">
    <location>
        <begin position="4"/>
        <end position="117"/>
    </location>
</feature>
<evidence type="ECO:0000259" key="9">
    <source>
        <dbReference type="PROSITE" id="PS51755"/>
    </source>
</evidence>
<comment type="caution">
    <text evidence="10">The sequence shown here is derived from an EMBL/GenBank/DDBJ whole genome shotgun (WGS) entry which is preliminary data.</text>
</comment>
<keyword evidence="4 7" id="KW-0238">DNA-binding</keyword>
<evidence type="ECO:0000256" key="4">
    <source>
        <dbReference type="ARBA" id="ARBA00023125"/>
    </source>
</evidence>
<evidence type="ECO:0000259" key="8">
    <source>
        <dbReference type="PROSITE" id="PS50110"/>
    </source>
</evidence>
<evidence type="ECO:0000256" key="1">
    <source>
        <dbReference type="ARBA" id="ARBA00022553"/>
    </source>
</evidence>
<accession>A0ABS4NKZ0</accession>
<evidence type="ECO:0000313" key="10">
    <source>
        <dbReference type="EMBL" id="MBP2110064.1"/>
    </source>
</evidence>
<keyword evidence="3" id="KW-0805">Transcription regulation</keyword>
<evidence type="ECO:0000256" key="6">
    <source>
        <dbReference type="PROSITE-ProRule" id="PRU00169"/>
    </source>
</evidence>
<sequence length="222" mass="25090">MKYSIMVIEDNSSIRKELANLLCKSGYEAKEVTDFQNAAEIVEETRPHLILLDINLPGIDGFQLCSQIRTHSAVPIIFVTSRNTDLDELMSITLGGDDFVTKPYNTAVLMARVASLLKRAYPETAEDVFEHKGVKLHILASCVEYNARRVELSRNELKIMHYLMQNKGKIVGRGDLVEFLWDSEAFVDDNTLSVNITRIRGKLGELGVEEFIHTKRGQGYLI</sequence>
<dbReference type="Gene3D" id="3.40.50.2300">
    <property type="match status" value="1"/>
</dbReference>
<gene>
    <name evidence="10" type="ORF">J2Z70_000203</name>
</gene>
<dbReference type="PROSITE" id="PS50110">
    <property type="entry name" value="RESPONSE_REGULATORY"/>
    <property type="match status" value="1"/>
</dbReference>
<dbReference type="CDD" id="cd00383">
    <property type="entry name" value="trans_reg_C"/>
    <property type="match status" value="1"/>
</dbReference>
<reference evidence="10 11" key="1">
    <citation type="submission" date="2021-03" db="EMBL/GenBank/DDBJ databases">
        <title>Genomic Encyclopedia of Type Strains, Phase IV (KMG-IV): sequencing the most valuable type-strain genomes for metagenomic binning, comparative biology and taxonomic classification.</title>
        <authorList>
            <person name="Goeker M."/>
        </authorList>
    </citation>
    <scope>NUCLEOTIDE SEQUENCE [LARGE SCALE GENOMIC DNA]</scope>
    <source>
        <strain evidence="10 11">DSM 101953</strain>
    </source>
</reference>
<evidence type="ECO:0000313" key="11">
    <source>
        <dbReference type="Proteomes" id="UP000773462"/>
    </source>
</evidence>
<evidence type="ECO:0000256" key="3">
    <source>
        <dbReference type="ARBA" id="ARBA00023015"/>
    </source>
</evidence>
<dbReference type="InterPro" id="IPR011006">
    <property type="entry name" value="CheY-like_superfamily"/>
</dbReference>
<dbReference type="SMART" id="SM00448">
    <property type="entry name" value="REC"/>
    <property type="match status" value="1"/>
</dbReference>
<dbReference type="SMART" id="SM00862">
    <property type="entry name" value="Trans_reg_C"/>
    <property type="match status" value="1"/>
</dbReference>
<dbReference type="InterPro" id="IPR001789">
    <property type="entry name" value="Sig_transdc_resp-reg_receiver"/>
</dbReference>
<dbReference type="InterPro" id="IPR036388">
    <property type="entry name" value="WH-like_DNA-bd_sf"/>
</dbReference>
<dbReference type="PROSITE" id="PS51755">
    <property type="entry name" value="OMPR_PHOB"/>
    <property type="match status" value="1"/>
</dbReference>
<dbReference type="InterPro" id="IPR001867">
    <property type="entry name" value="OmpR/PhoB-type_DNA-bd"/>
</dbReference>
<keyword evidence="5" id="KW-0804">Transcription</keyword>
<evidence type="ECO:0000256" key="5">
    <source>
        <dbReference type="ARBA" id="ARBA00023163"/>
    </source>
</evidence>
<evidence type="ECO:0000256" key="7">
    <source>
        <dbReference type="PROSITE-ProRule" id="PRU01091"/>
    </source>
</evidence>
<keyword evidence="2" id="KW-0902">Two-component regulatory system</keyword>
<dbReference type="SUPFAM" id="SSF52172">
    <property type="entry name" value="CheY-like"/>
    <property type="match status" value="1"/>
</dbReference>
<organism evidence="10 11">
    <name type="scientific">Paenibacillus silagei</name>
    <dbReference type="NCBI Taxonomy" id="1670801"/>
    <lineage>
        <taxon>Bacteria</taxon>
        <taxon>Bacillati</taxon>
        <taxon>Bacillota</taxon>
        <taxon>Bacilli</taxon>
        <taxon>Bacillales</taxon>
        <taxon>Paenibacillaceae</taxon>
        <taxon>Paenibacillus</taxon>
    </lineage>
</organism>
<dbReference type="Proteomes" id="UP000773462">
    <property type="component" value="Unassembled WGS sequence"/>
</dbReference>
<dbReference type="InterPro" id="IPR039420">
    <property type="entry name" value="WalR-like"/>
</dbReference>
<keyword evidence="1 6" id="KW-0597">Phosphoprotein</keyword>
<dbReference type="PANTHER" id="PTHR48111:SF43">
    <property type="entry name" value="STAGE 0 SPORULATION PROTEIN A HOMOLOG"/>
    <property type="match status" value="1"/>
</dbReference>
<feature type="DNA-binding region" description="OmpR/PhoB-type" evidence="7">
    <location>
        <begin position="126"/>
        <end position="222"/>
    </location>
</feature>
<dbReference type="EMBL" id="JAGGLV010000001">
    <property type="protein sequence ID" value="MBP2110064.1"/>
    <property type="molecule type" value="Genomic_DNA"/>
</dbReference>
<name>A0ABS4NKZ0_9BACL</name>
<evidence type="ECO:0000256" key="2">
    <source>
        <dbReference type="ARBA" id="ARBA00023012"/>
    </source>
</evidence>
<feature type="modified residue" description="4-aspartylphosphate" evidence="6">
    <location>
        <position position="53"/>
    </location>
</feature>
<dbReference type="GO" id="GO:0003677">
    <property type="term" value="F:DNA binding"/>
    <property type="evidence" value="ECO:0007669"/>
    <property type="project" value="UniProtKB-KW"/>
</dbReference>
<protein>
    <submittedName>
        <fullName evidence="10">DNA-binding response OmpR family regulator</fullName>
    </submittedName>
</protein>
<feature type="domain" description="OmpR/PhoB-type" evidence="9">
    <location>
        <begin position="126"/>
        <end position="222"/>
    </location>
</feature>
<dbReference type="RefSeq" id="WP_245367894.1">
    <property type="nucleotide sequence ID" value="NZ_JAGGLV010000001.1"/>
</dbReference>
<keyword evidence="11" id="KW-1185">Reference proteome</keyword>
<dbReference type="Pfam" id="PF00072">
    <property type="entry name" value="Response_reg"/>
    <property type="match status" value="1"/>
</dbReference>